<dbReference type="CDD" id="cd06225">
    <property type="entry name" value="HAMP"/>
    <property type="match status" value="1"/>
</dbReference>
<evidence type="ECO:0000256" key="1">
    <source>
        <dbReference type="ARBA" id="ARBA00000085"/>
    </source>
</evidence>
<dbReference type="SMART" id="SM00387">
    <property type="entry name" value="HATPase_c"/>
    <property type="match status" value="1"/>
</dbReference>
<feature type="transmembrane region" description="Helical" evidence="17">
    <location>
        <begin position="145"/>
        <end position="162"/>
    </location>
</feature>
<dbReference type="Gene3D" id="6.10.340.10">
    <property type="match status" value="1"/>
</dbReference>
<name>A0A3G3JSQ1_9BACL</name>
<dbReference type="EMBL" id="CP033433">
    <property type="protein sequence ID" value="AYQ71243.1"/>
    <property type="molecule type" value="Genomic_DNA"/>
</dbReference>
<dbReference type="PROSITE" id="PS50109">
    <property type="entry name" value="HIS_KIN"/>
    <property type="match status" value="1"/>
</dbReference>
<keyword evidence="17" id="KW-0812">Transmembrane</keyword>
<dbReference type="InterPro" id="IPR001789">
    <property type="entry name" value="Sig_transdc_resp-reg_receiver"/>
</dbReference>
<dbReference type="InterPro" id="IPR011006">
    <property type="entry name" value="CheY-like_superfamily"/>
</dbReference>
<evidence type="ECO:0000259" key="19">
    <source>
        <dbReference type="PROSITE" id="PS50110"/>
    </source>
</evidence>
<dbReference type="CDD" id="cd17546">
    <property type="entry name" value="REC_hyHK_CKI1_RcsC-like"/>
    <property type="match status" value="1"/>
</dbReference>
<feature type="modified residue" description="4-aspartylphosphate" evidence="14">
    <location>
        <position position="1155"/>
    </location>
</feature>
<dbReference type="GO" id="GO:0005886">
    <property type="term" value="C:plasma membrane"/>
    <property type="evidence" value="ECO:0007669"/>
    <property type="project" value="UniProtKB-SubCell"/>
</dbReference>
<dbReference type="InterPro" id="IPR024478">
    <property type="entry name" value="HlyB_4HB_MCP"/>
</dbReference>
<keyword evidence="9" id="KW-0418">Kinase</keyword>
<evidence type="ECO:0000259" key="20">
    <source>
        <dbReference type="PROSITE" id="PS50885"/>
    </source>
</evidence>
<dbReference type="PROSITE" id="PS50885">
    <property type="entry name" value="HAMP"/>
    <property type="match status" value="1"/>
</dbReference>
<evidence type="ECO:0000256" key="5">
    <source>
        <dbReference type="ARBA" id="ARBA00022475"/>
    </source>
</evidence>
<dbReference type="SUPFAM" id="SSF55781">
    <property type="entry name" value="GAF domain-like"/>
    <property type="match status" value="1"/>
</dbReference>
<feature type="modified residue" description="4-aspartylphosphate" evidence="14">
    <location>
        <position position="886"/>
    </location>
</feature>
<evidence type="ECO:0000256" key="7">
    <source>
        <dbReference type="ARBA" id="ARBA00022679"/>
    </source>
</evidence>
<evidence type="ECO:0000256" key="11">
    <source>
        <dbReference type="ARBA" id="ARBA00023012"/>
    </source>
</evidence>
<feature type="domain" description="Histidine kinase" evidence="18">
    <location>
        <begin position="547"/>
        <end position="779"/>
    </location>
</feature>
<dbReference type="Pfam" id="PF00512">
    <property type="entry name" value="HisKA"/>
    <property type="match status" value="1"/>
</dbReference>
<dbReference type="Gene3D" id="3.40.50.2300">
    <property type="match status" value="3"/>
</dbReference>
<evidence type="ECO:0000256" key="2">
    <source>
        <dbReference type="ARBA" id="ARBA00004651"/>
    </source>
</evidence>
<comment type="catalytic activity">
    <reaction evidence="1">
        <text>ATP + protein L-histidine = ADP + protein N-phospho-L-histidine.</text>
        <dbReference type="EC" id="2.7.13.3"/>
    </reaction>
</comment>
<dbReference type="EC" id="2.7.13.3" evidence="4"/>
<evidence type="ECO:0000256" key="13">
    <source>
        <dbReference type="ARBA" id="ARBA00074306"/>
    </source>
</evidence>
<dbReference type="PANTHER" id="PTHR45339">
    <property type="entry name" value="HYBRID SIGNAL TRANSDUCTION HISTIDINE KINASE J"/>
    <property type="match status" value="1"/>
</dbReference>
<feature type="region of interest" description="Disordered" evidence="16">
    <location>
        <begin position="809"/>
        <end position="830"/>
    </location>
</feature>
<accession>A0A3G3JSQ1</accession>
<dbReference type="Gene3D" id="3.30.565.10">
    <property type="entry name" value="Histidine kinase-like ATPase, C-terminal domain"/>
    <property type="match status" value="1"/>
</dbReference>
<feature type="domain" description="HAMP" evidence="20">
    <location>
        <begin position="206"/>
        <end position="259"/>
    </location>
</feature>
<keyword evidence="22" id="KW-1185">Reference proteome</keyword>
<keyword evidence="15" id="KW-0175">Coiled coil</keyword>
<dbReference type="Gene3D" id="3.30.450.40">
    <property type="match status" value="1"/>
</dbReference>
<dbReference type="Proteomes" id="UP000269097">
    <property type="component" value="Chromosome"/>
</dbReference>
<feature type="domain" description="Response regulatory" evidence="19">
    <location>
        <begin position="1105"/>
        <end position="1222"/>
    </location>
</feature>
<evidence type="ECO:0000259" key="18">
    <source>
        <dbReference type="PROSITE" id="PS50109"/>
    </source>
</evidence>
<evidence type="ECO:0000256" key="15">
    <source>
        <dbReference type="SAM" id="Coils"/>
    </source>
</evidence>
<dbReference type="SMART" id="SM00065">
    <property type="entry name" value="GAF"/>
    <property type="match status" value="1"/>
</dbReference>
<protein>
    <recommendedName>
        <fullName evidence="13">Circadian input-output histidine kinase CikA</fullName>
        <ecNumber evidence="4">2.7.13.3</ecNumber>
    </recommendedName>
</protein>
<feature type="transmembrane region" description="Helical" evidence="17">
    <location>
        <begin position="182"/>
        <end position="204"/>
    </location>
</feature>
<dbReference type="PANTHER" id="PTHR45339:SF1">
    <property type="entry name" value="HYBRID SIGNAL TRANSDUCTION HISTIDINE KINASE J"/>
    <property type="match status" value="1"/>
</dbReference>
<dbReference type="KEGG" id="coh:EAV92_00640"/>
<comment type="caution">
    <text evidence="14">Lacks conserved residue(s) required for the propagation of feature annotation.</text>
</comment>
<keyword evidence="6 14" id="KW-0597">Phosphoprotein</keyword>
<dbReference type="AlphaFoldDB" id="A0A3G3JSQ1"/>
<dbReference type="InterPro" id="IPR005467">
    <property type="entry name" value="His_kinase_dom"/>
</dbReference>
<evidence type="ECO:0000256" key="8">
    <source>
        <dbReference type="ARBA" id="ARBA00022741"/>
    </source>
</evidence>
<evidence type="ECO:0000256" key="14">
    <source>
        <dbReference type="PROSITE-ProRule" id="PRU00169"/>
    </source>
</evidence>
<keyword evidence="12 17" id="KW-0472">Membrane</keyword>
<dbReference type="Pfam" id="PF00072">
    <property type="entry name" value="Response_reg"/>
    <property type="match status" value="3"/>
</dbReference>
<evidence type="ECO:0000256" key="16">
    <source>
        <dbReference type="SAM" id="MobiDB-lite"/>
    </source>
</evidence>
<dbReference type="Pfam" id="PF02518">
    <property type="entry name" value="HATPase_c"/>
    <property type="match status" value="1"/>
</dbReference>
<dbReference type="InterPro" id="IPR003018">
    <property type="entry name" value="GAF"/>
</dbReference>
<evidence type="ECO:0000256" key="9">
    <source>
        <dbReference type="ARBA" id="ARBA00022777"/>
    </source>
</evidence>
<evidence type="ECO:0000256" key="10">
    <source>
        <dbReference type="ARBA" id="ARBA00022840"/>
    </source>
</evidence>
<evidence type="ECO:0000256" key="3">
    <source>
        <dbReference type="ARBA" id="ARBA00006402"/>
    </source>
</evidence>
<dbReference type="SMART" id="SM00448">
    <property type="entry name" value="REC"/>
    <property type="match status" value="3"/>
</dbReference>
<dbReference type="InterPro" id="IPR036097">
    <property type="entry name" value="HisK_dim/P_sf"/>
</dbReference>
<dbReference type="PROSITE" id="PS50110">
    <property type="entry name" value="RESPONSE_REGULATORY"/>
    <property type="match status" value="3"/>
</dbReference>
<evidence type="ECO:0000256" key="12">
    <source>
        <dbReference type="ARBA" id="ARBA00023136"/>
    </source>
</evidence>
<dbReference type="CDD" id="cd16922">
    <property type="entry name" value="HATPase_EvgS-ArcB-TorS-like"/>
    <property type="match status" value="1"/>
</dbReference>
<feature type="coiled-coil region" evidence="15">
    <location>
        <begin position="433"/>
        <end position="530"/>
    </location>
</feature>
<keyword evidence="17" id="KW-1133">Transmembrane helix</keyword>
<dbReference type="SUPFAM" id="SSF52172">
    <property type="entry name" value="CheY-like"/>
    <property type="match status" value="3"/>
</dbReference>
<dbReference type="PRINTS" id="PR00344">
    <property type="entry name" value="BCTRLSENSOR"/>
</dbReference>
<dbReference type="Pfam" id="PF12729">
    <property type="entry name" value="4HB_MCP_1"/>
    <property type="match status" value="1"/>
</dbReference>
<dbReference type="InterPro" id="IPR003660">
    <property type="entry name" value="HAMP_dom"/>
</dbReference>
<dbReference type="InterPro" id="IPR003661">
    <property type="entry name" value="HisK_dim/P_dom"/>
</dbReference>
<keyword evidence="11" id="KW-0902">Two-component regulatory system</keyword>
<comment type="subcellular location">
    <subcellularLocation>
        <location evidence="2">Cell membrane</location>
        <topology evidence="2">Multi-pass membrane protein</topology>
    </subcellularLocation>
</comment>
<evidence type="ECO:0000313" key="22">
    <source>
        <dbReference type="Proteomes" id="UP000269097"/>
    </source>
</evidence>
<feature type="domain" description="Response regulatory" evidence="19">
    <location>
        <begin position="959"/>
        <end position="1075"/>
    </location>
</feature>
<dbReference type="GO" id="GO:0005524">
    <property type="term" value="F:ATP binding"/>
    <property type="evidence" value="ECO:0007669"/>
    <property type="project" value="UniProtKB-KW"/>
</dbReference>
<dbReference type="GO" id="GO:0000155">
    <property type="term" value="F:phosphorelay sensor kinase activity"/>
    <property type="evidence" value="ECO:0007669"/>
    <property type="project" value="InterPro"/>
</dbReference>
<evidence type="ECO:0000256" key="6">
    <source>
        <dbReference type="ARBA" id="ARBA00022553"/>
    </source>
</evidence>
<dbReference type="SMART" id="SM00388">
    <property type="entry name" value="HisKA"/>
    <property type="match status" value="1"/>
</dbReference>
<evidence type="ECO:0000313" key="21">
    <source>
        <dbReference type="EMBL" id="AYQ71243.1"/>
    </source>
</evidence>
<proteinExistence type="inferred from homology"/>
<evidence type="ECO:0000256" key="4">
    <source>
        <dbReference type="ARBA" id="ARBA00012438"/>
    </source>
</evidence>
<keyword evidence="8" id="KW-0547">Nucleotide-binding</keyword>
<dbReference type="InterPro" id="IPR029016">
    <property type="entry name" value="GAF-like_dom_sf"/>
</dbReference>
<dbReference type="Pfam" id="PF13185">
    <property type="entry name" value="GAF_2"/>
    <property type="match status" value="1"/>
</dbReference>
<gene>
    <name evidence="21" type="ORF">EAV92_00640</name>
</gene>
<comment type="similarity">
    <text evidence="3">In the N-terminal section; belongs to the phytochrome family.</text>
</comment>
<dbReference type="SUPFAM" id="SSF47384">
    <property type="entry name" value="Homodimeric domain of signal transducing histidine kinase"/>
    <property type="match status" value="1"/>
</dbReference>
<dbReference type="SUPFAM" id="SSF55874">
    <property type="entry name" value="ATPase domain of HSP90 chaperone/DNA topoisomerase II/histidine kinase"/>
    <property type="match status" value="1"/>
</dbReference>
<evidence type="ECO:0000256" key="17">
    <source>
        <dbReference type="SAM" id="Phobius"/>
    </source>
</evidence>
<dbReference type="InterPro" id="IPR004358">
    <property type="entry name" value="Sig_transdc_His_kin-like_C"/>
</dbReference>
<dbReference type="InterPro" id="IPR036890">
    <property type="entry name" value="HATPase_C_sf"/>
</dbReference>
<keyword evidence="7" id="KW-0808">Transferase</keyword>
<dbReference type="CDD" id="cd00082">
    <property type="entry name" value="HisKA"/>
    <property type="match status" value="1"/>
</dbReference>
<dbReference type="FunFam" id="3.30.565.10:FF:000010">
    <property type="entry name" value="Sensor histidine kinase RcsC"/>
    <property type="match status" value="1"/>
</dbReference>
<dbReference type="Gene3D" id="1.10.287.130">
    <property type="match status" value="1"/>
</dbReference>
<keyword evidence="5" id="KW-1003">Cell membrane</keyword>
<keyword evidence="10" id="KW-0067">ATP-binding</keyword>
<dbReference type="RefSeq" id="WP_123039307.1">
    <property type="nucleotide sequence ID" value="NZ_CP033433.1"/>
</dbReference>
<organism evidence="21 22">
    <name type="scientific">Cohnella candidum</name>
    <dbReference type="NCBI Taxonomy" id="2674991"/>
    <lineage>
        <taxon>Bacteria</taxon>
        <taxon>Bacillati</taxon>
        <taxon>Bacillota</taxon>
        <taxon>Bacilli</taxon>
        <taxon>Bacillales</taxon>
        <taxon>Paenibacillaceae</taxon>
        <taxon>Cohnella</taxon>
    </lineage>
</organism>
<dbReference type="InterPro" id="IPR003594">
    <property type="entry name" value="HATPase_dom"/>
</dbReference>
<reference evidence="21 22" key="1">
    <citation type="submission" date="2018-10" db="EMBL/GenBank/DDBJ databases">
        <title>Genome Sequence of Cohnella sp.</title>
        <authorList>
            <person name="Srinivasan S."/>
            <person name="Kim M.K."/>
        </authorList>
    </citation>
    <scope>NUCLEOTIDE SEQUENCE [LARGE SCALE GENOMIC DNA]</scope>
    <source>
        <strain evidence="21 22">18JY8-7</strain>
    </source>
</reference>
<sequence>MKIKTKLIVGFAVILLILASVTAFGYVRLTRMDDSMSSFYDNRFQKVQIVVNARGEVNAANAVITGIIMGTTEPKSGVSEITNRLTAAAKQFALLSDSHATAVEKQIIEQIKNNAKGYGEFLNSFMRLAQEGKVEEGKQLYVSKGIPSTVLVINSLNGLIVYEQQTLEEEMANTKAMYKDTVRMVAALTVLGILLGLAVLLWVLPQITKGLNQLGRMADRFSKGRLKGFARMNIRAKDELGDLARVFRHIAMDLLAKNEKENEYNAILQRQARKDAQMARVTELLRQTSDTDAVAQSFIDEFAPVVGAAYGAVYLVDPASRGKMLQLAGSYAGSGDAVGTTATVRRGEGLVGQCAATGNAIVLDEVPQGYVRISSGLGSSEPRQLALQPVKFDEEIIGVIELAGTEAFRQDDLELLADLAVQFGTLVQNIRSRQRVEELLRESQAQSEELQAQSEELISQSETLRQTNDELEAQRNELKRSEARLQQQQEELEHANQELTVKTQALEEHIDRTETQNRQIAKANADLERQALQLAMTGKYRSEFLANMSHELRTPLNSLLILSEFLAENKEGNLNEKQKEYMKTIHLSGTDLLKMIDEILDLSKVDAGKMEIHPEWTVIGDIATYFEHQYTPMALQKGLTLSVDSEEGIPQAIWTDGHRLKQILRNLFSNAIKFTHAGSVSLAIVKPTEEDLASLPKRTDGDYVAFRISDTGIGISPEKSEVIFEAFRQADGTTSRKYGGTGLGLTISRELAKLLGGWIRLETEAGRGSTFTLILPERAPASEAANAEAPHTDVYPEVAAAGVLPGESDASLSPVAEHGNEPVPDDDRDSLAEGDRVLLIVEDDIHFAKVLLEMARTRGFKGVIALRGDEGLERARTLKPDAILLDIQLPVTDGWSILHQLKLDKETRHIPVQVISVTEQSSHGLRMGALDHLKKPATAQQLEEVFTNISTVLDRKPKRLLLVEPNQEDVQNLTELIGHDDVLVEAVSSAEGAWEQLQNHAYDCLVLSSGLDDGSGIALMEKIQRSPNLHRMPVILHGGEESQEEALWEFRKFADKIVMKDVKSPERLLEETALFLHRVEAELPEEKRRMLRKLHRREAPFENKKVLLVDDDVRNVFALSSVLEHRKMEVVYAENGKDALEKLEEHPDVDIILMDIMMPEMDGYEAMTRIRENAAWKSIPIIALTAKAMRDDRSKCIEAGASDYITKPVHTEQLLSLMRVWLYR</sequence>
<feature type="domain" description="Response regulatory" evidence="19">
    <location>
        <begin position="837"/>
        <end position="950"/>
    </location>
</feature>